<dbReference type="SUPFAM" id="SSF46785">
    <property type="entry name" value="Winged helix' DNA-binding domain"/>
    <property type="match status" value="1"/>
</dbReference>
<evidence type="ECO:0000256" key="2">
    <source>
        <dbReference type="ARBA" id="ARBA00023125"/>
    </source>
</evidence>
<dbReference type="GO" id="GO:0003677">
    <property type="term" value="F:DNA binding"/>
    <property type="evidence" value="ECO:0007669"/>
    <property type="project" value="UniProtKB-KW"/>
</dbReference>
<dbReference type="InterPro" id="IPR036388">
    <property type="entry name" value="WH-like_DNA-bd_sf"/>
</dbReference>
<keyword evidence="1" id="KW-0805">Transcription regulation</keyword>
<evidence type="ECO:0000259" key="4">
    <source>
        <dbReference type="PROSITE" id="PS50949"/>
    </source>
</evidence>
<keyword evidence="2" id="KW-0238">DNA-binding</keyword>
<dbReference type="Pfam" id="PF00392">
    <property type="entry name" value="GntR"/>
    <property type="match status" value="1"/>
</dbReference>
<dbReference type="PANTHER" id="PTHR38445:SF9">
    <property type="entry name" value="HTH-TYPE TRANSCRIPTIONAL REPRESSOR YTRA"/>
    <property type="match status" value="1"/>
</dbReference>
<accession>A0A9D1I2W9</accession>
<dbReference type="InterPro" id="IPR000524">
    <property type="entry name" value="Tscrpt_reg_HTH_GntR"/>
</dbReference>
<keyword evidence="3" id="KW-0804">Transcription</keyword>
<reference evidence="5" key="2">
    <citation type="journal article" date="2021" name="PeerJ">
        <title>Extensive microbial diversity within the chicken gut microbiome revealed by metagenomics and culture.</title>
        <authorList>
            <person name="Gilroy R."/>
            <person name="Ravi A."/>
            <person name="Getino M."/>
            <person name="Pursley I."/>
            <person name="Horton D.L."/>
            <person name="Alikhan N.F."/>
            <person name="Baker D."/>
            <person name="Gharbi K."/>
            <person name="Hall N."/>
            <person name="Watson M."/>
            <person name="Adriaenssens E.M."/>
            <person name="Foster-Nyarko E."/>
            <person name="Jarju S."/>
            <person name="Secka A."/>
            <person name="Antonio M."/>
            <person name="Oren A."/>
            <person name="Chaudhuri R.R."/>
            <person name="La Ragione R."/>
            <person name="Hildebrand F."/>
            <person name="Pallen M.J."/>
        </authorList>
    </citation>
    <scope>NUCLEOTIDE SEQUENCE</scope>
    <source>
        <strain evidence="5">11300</strain>
    </source>
</reference>
<name>A0A9D1I2W9_9FIRM</name>
<evidence type="ECO:0000313" key="5">
    <source>
        <dbReference type="EMBL" id="HIU27376.1"/>
    </source>
</evidence>
<organism evidence="5 6">
    <name type="scientific">Candidatus Fimisoma avicola</name>
    <dbReference type="NCBI Taxonomy" id="2840826"/>
    <lineage>
        <taxon>Bacteria</taxon>
        <taxon>Bacillati</taxon>
        <taxon>Bacillota</taxon>
        <taxon>Clostridia</taxon>
        <taxon>Eubacteriales</taxon>
        <taxon>Candidatus Fimisoma</taxon>
    </lineage>
</organism>
<feature type="domain" description="HTH gntR-type" evidence="4">
    <location>
        <begin position="10"/>
        <end position="78"/>
    </location>
</feature>
<comment type="caution">
    <text evidence="5">The sequence shown here is derived from an EMBL/GenBank/DDBJ whole genome shotgun (WGS) entry which is preliminary data.</text>
</comment>
<gene>
    <name evidence="5" type="ORF">IAD16_03200</name>
</gene>
<proteinExistence type="predicted"/>
<evidence type="ECO:0000256" key="3">
    <source>
        <dbReference type="ARBA" id="ARBA00023163"/>
    </source>
</evidence>
<dbReference type="EMBL" id="DVMO01000048">
    <property type="protein sequence ID" value="HIU27376.1"/>
    <property type="molecule type" value="Genomic_DNA"/>
</dbReference>
<sequence>MIQLDLRGNKSIYEQIIDKFKELIMRGTMKQGDKMPSVRELSRTLGVNPNTIQKAYRELERQGYIYTAAGVGTFVADKKDITPDDEELKKAIAAVGEAFSQLLFLGLDYDKAYSIVIEIMKERKKDL</sequence>
<dbReference type="Gene3D" id="1.10.10.10">
    <property type="entry name" value="Winged helix-like DNA-binding domain superfamily/Winged helix DNA-binding domain"/>
    <property type="match status" value="1"/>
</dbReference>
<dbReference type="PROSITE" id="PS50949">
    <property type="entry name" value="HTH_GNTR"/>
    <property type="match status" value="1"/>
</dbReference>
<dbReference type="PRINTS" id="PR00035">
    <property type="entry name" value="HTHGNTR"/>
</dbReference>
<dbReference type="PANTHER" id="PTHR38445">
    <property type="entry name" value="HTH-TYPE TRANSCRIPTIONAL REPRESSOR YTRA"/>
    <property type="match status" value="1"/>
</dbReference>
<evidence type="ECO:0000256" key="1">
    <source>
        <dbReference type="ARBA" id="ARBA00023015"/>
    </source>
</evidence>
<dbReference type="CDD" id="cd07377">
    <property type="entry name" value="WHTH_GntR"/>
    <property type="match status" value="1"/>
</dbReference>
<dbReference type="AlphaFoldDB" id="A0A9D1I2W9"/>
<dbReference type="InterPro" id="IPR036390">
    <property type="entry name" value="WH_DNA-bd_sf"/>
</dbReference>
<evidence type="ECO:0000313" key="6">
    <source>
        <dbReference type="Proteomes" id="UP000824091"/>
    </source>
</evidence>
<dbReference type="SMART" id="SM00345">
    <property type="entry name" value="HTH_GNTR"/>
    <property type="match status" value="1"/>
</dbReference>
<protein>
    <submittedName>
        <fullName evidence="5">GntR family transcriptional regulator</fullName>
    </submittedName>
</protein>
<dbReference type="GO" id="GO:0003700">
    <property type="term" value="F:DNA-binding transcription factor activity"/>
    <property type="evidence" value="ECO:0007669"/>
    <property type="project" value="InterPro"/>
</dbReference>
<reference evidence="5" key="1">
    <citation type="submission" date="2020-10" db="EMBL/GenBank/DDBJ databases">
        <authorList>
            <person name="Gilroy R."/>
        </authorList>
    </citation>
    <scope>NUCLEOTIDE SEQUENCE</scope>
    <source>
        <strain evidence="5">11300</strain>
    </source>
</reference>
<dbReference type="Proteomes" id="UP000824091">
    <property type="component" value="Unassembled WGS sequence"/>
</dbReference>